<sequence>MAYDLGNEMPELLTEAGDSSDIGREWAVRRADILNRLMRISGGLPERGPVAYEVISETTAGNRIKLSRIVYRSSFGDQVPANLLIPAAAEHGKCPAVIALHQTVPEGKEEVSGIAGDKELAYGLELAERGFVVLAPDVLTAGERVYPGKQPFQTAPFQDAFPEWSMIGKMMTDHLHGVDLLCSLDIVDGSRIGAIGHSLGGYNSFFLSAVDERVRAIVVSCGLSTFAGDPLPSRWALRKEWFTHFPALDLTQGRIPFEFNEILALTFPRPAFIWYTQNDAIFPHWEAIGRAVKSVADLYGAAGHGDRFTGLMGGGKHEFPRMIRELAYGWLEQQLNVK</sequence>
<gene>
    <name evidence="3" type="ORF">DQG23_22575</name>
</gene>
<proteinExistence type="predicted"/>
<feature type="domain" description="Dienelactone hydrolase" evidence="2">
    <location>
        <begin position="110"/>
        <end position="222"/>
    </location>
</feature>
<keyword evidence="4" id="KW-1185">Reference proteome</keyword>
<dbReference type="EMBL" id="QMFB01000014">
    <property type="protein sequence ID" value="RAV18941.1"/>
    <property type="molecule type" value="Genomic_DNA"/>
</dbReference>
<evidence type="ECO:0000313" key="4">
    <source>
        <dbReference type="Proteomes" id="UP000250369"/>
    </source>
</evidence>
<keyword evidence="3" id="KW-0645">Protease</keyword>
<keyword evidence="1" id="KW-0378">Hydrolase</keyword>
<dbReference type="Proteomes" id="UP000250369">
    <property type="component" value="Unassembled WGS sequence"/>
</dbReference>
<dbReference type="PANTHER" id="PTHR22946">
    <property type="entry name" value="DIENELACTONE HYDROLASE DOMAIN-CONTAINING PROTEIN-RELATED"/>
    <property type="match status" value="1"/>
</dbReference>
<comment type="caution">
    <text evidence="3">The sequence shown here is derived from an EMBL/GenBank/DDBJ whole genome shotgun (WGS) entry which is preliminary data.</text>
</comment>
<dbReference type="GO" id="GO:0052689">
    <property type="term" value="F:carboxylic ester hydrolase activity"/>
    <property type="evidence" value="ECO:0007669"/>
    <property type="project" value="UniProtKB-ARBA"/>
</dbReference>
<evidence type="ECO:0000256" key="1">
    <source>
        <dbReference type="ARBA" id="ARBA00022801"/>
    </source>
</evidence>
<accession>A0A329MG72</accession>
<protein>
    <submittedName>
        <fullName evidence="3">Dipeptidyl aminopeptidase</fullName>
    </submittedName>
</protein>
<dbReference type="InterPro" id="IPR050261">
    <property type="entry name" value="FrsA_esterase"/>
</dbReference>
<evidence type="ECO:0000313" key="3">
    <source>
        <dbReference type="EMBL" id="RAV18941.1"/>
    </source>
</evidence>
<dbReference type="RefSeq" id="WP_113033148.1">
    <property type="nucleotide sequence ID" value="NZ_QMFB01000014.1"/>
</dbReference>
<dbReference type="AlphaFoldDB" id="A0A329MG72"/>
<dbReference type="OrthoDB" id="3668964at2"/>
<dbReference type="InterPro" id="IPR029058">
    <property type="entry name" value="AB_hydrolase_fold"/>
</dbReference>
<keyword evidence="3" id="KW-0031">Aminopeptidase</keyword>
<evidence type="ECO:0000259" key="2">
    <source>
        <dbReference type="Pfam" id="PF01738"/>
    </source>
</evidence>
<dbReference type="Gene3D" id="3.40.50.1820">
    <property type="entry name" value="alpha/beta hydrolase"/>
    <property type="match status" value="1"/>
</dbReference>
<organism evidence="3 4">
    <name type="scientific">Paenibacillus contaminans</name>
    <dbReference type="NCBI Taxonomy" id="450362"/>
    <lineage>
        <taxon>Bacteria</taxon>
        <taxon>Bacillati</taxon>
        <taxon>Bacillota</taxon>
        <taxon>Bacilli</taxon>
        <taxon>Bacillales</taxon>
        <taxon>Paenibacillaceae</taxon>
        <taxon>Paenibacillus</taxon>
    </lineage>
</organism>
<reference evidence="3 4" key="1">
    <citation type="journal article" date="2009" name="Int. J. Syst. Evol. Microbiol.">
        <title>Paenibacillus contaminans sp. nov., isolated from a contaminated laboratory plate.</title>
        <authorList>
            <person name="Chou J.H."/>
            <person name="Lee J.H."/>
            <person name="Lin M.C."/>
            <person name="Chang P.S."/>
            <person name="Arun A.B."/>
            <person name="Young C.C."/>
            <person name="Chen W.M."/>
        </authorList>
    </citation>
    <scope>NUCLEOTIDE SEQUENCE [LARGE SCALE GENOMIC DNA]</scope>
    <source>
        <strain evidence="3 4">CKOBP-6</strain>
    </source>
</reference>
<dbReference type="InterPro" id="IPR002925">
    <property type="entry name" value="Dienelactn_hydro"/>
</dbReference>
<dbReference type="SUPFAM" id="SSF53474">
    <property type="entry name" value="alpha/beta-Hydrolases"/>
    <property type="match status" value="1"/>
</dbReference>
<dbReference type="Pfam" id="PF01738">
    <property type="entry name" value="DLH"/>
    <property type="match status" value="1"/>
</dbReference>
<dbReference type="PANTHER" id="PTHR22946:SF9">
    <property type="entry name" value="POLYKETIDE TRANSFERASE AF380"/>
    <property type="match status" value="1"/>
</dbReference>
<dbReference type="GO" id="GO:0004177">
    <property type="term" value="F:aminopeptidase activity"/>
    <property type="evidence" value="ECO:0007669"/>
    <property type="project" value="UniProtKB-KW"/>
</dbReference>
<name>A0A329MG72_9BACL</name>